<feature type="domain" description="Xylose isomerase-like TIM barrel" evidence="1">
    <location>
        <begin position="21"/>
        <end position="308"/>
    </location>
</feature>
<reference evidence="2 3" key="1">
    <citation type="submission" date="2018-07" db="EMBL/GenBank/DDBJ databases">
        <title>Lottiidibacillus patelloidae gen. nov., sp. nov., isolated from the intestinal tract of a marine limpet and the reclassification of B. taeanensis BH030017T, B. algicola KMM 3737T and B. hwajinpoensis SW-72T as genus Lottiidibacillus.</title>
        <authorList>
            <person name="Liu R."/>
            <person name="Huang Z."/>
        </authorList>
    </citation>
    <scope>NUCLEOTIDE SEQUENCE [LARGE SCALE GENOMIC DNA]</scope>
    <source>
        <strain evidence="2 3">BH030017</strain>
    </source>
</reference>
<dbReference type="OrthoDB" id="9779184at2"/>
<keyword evidence="2" id="KW-0413">Isomerase</keyword>
<keyword evidence="3" id="KW-1185">Reference proteome</keyword>
<evidence type="ECO:0000313" key="3">
    <source>
        <dbReference type="Proteomes" id="UP000253314"/>
    </source>
</evidence>
<dbReference type="GO" id="GO:0016853">
    <property type="term" value="F:isomerase activity"/>
    <property type="evidence" value="ECO:0007669"/>
    <property type="project" value="UniProtKB-KW"/>
</dbReference>
<protein>
    <submittedName>
        <fullName evidence="2">Sugar phosphate isomerase/epimerase</fullName>
    </submittedName>
</protein>
<dbReference type="InterPro" id="IPR036237">
    <property type="entry name" value="Xyl_isomerase-like_sf"/>
</dbReference>
<dbReference type="AlphaFoldDB" id="A0A366XTR7"/>
<proteinExistence type="predicted"/>
<evidence type="ECO:0000259" key="1">
    <source>
        <dbReference type="Pfam" id="PF01261"/>
    </source>
</evidence>
<dbReference type="Proteomes" id="UP000253314">
    <property type="component" value="Unassembled WGS sequence"/>
</dbReference>
<dbReference type="Gene3D" id="3.20.20.150">
    <property type="entry name" value="Divalent-metal-dependent TIM barrel enzymes"/>
    <property type="match status" value="1"/>
</dbReference>
<organism evidence="2 3">
    <name type="scientific">Bacillus taeanensis</name>
    <dbReference type="NCBI Taxonomy" id="273032"/>
    <lineage>
        <taxon>Bacteria</taxon>
        <taxon>Bacillati</taxon>
        <taxon>Bacillota</taxon>
        <taxon>Bacilli</taxon>
        <taxon>Bacillales</taxon>
        <taxon>Bacillaceae</taxon>
        <taxon>Bacillus</taxon>
    </lineage>
</organism>
<dbReference type="Pfam" id="PF01261">
    <property type="entry name" value="AP_endonuc_2"/>
    <property type="match status" value="1"/>
</dbReference>
<sequence>MMKTGLVTDILGYMSFEEMLDTCVELGIETLELGCGNWSKAPHVDLDGLLESAVKREQFLDAIKSRGIEIAALNCSGNQLEPTAQGEAHKAVVEKTFKLAGLLGVEKIVMMSGCPSGGPNDVTPNWLTHPILPPHFETLDWQWNEVAFPYWEKAVKTAKEYGVQKIAIENLGFNLVHNPETLLKLRNEVGDMVGMNFDPSHLFWMGGDPIAAARTLGDAIYHVHAKDVRIERGINDAQGLIDVKPMESFATRSWNYVALGYGHDIGYWKEFFTVVKMTGYEGPVVLEMEDLTMGSLTGVKKSMDVLKASLPRDFKKQSSIVQSLVNQ</sequence>
<name>A0A366XTR7_9BACI</name>
<comment type="caution">
    <text evidence="2">The sequence shown here is derived from an EMBL/GenBank/DDBJ whole genome shotgun (WGS) entry which is preliminary data.</text>
</comment>
<dbReference type="InterPro" id="IPR013022">
    <property type="entry name" value="Xyl_isomerase-like_TIM-brl"/>
</dbReference>
<evidence type="ECO:0000313" key="2">
    <source>
        <dbReference type="EMBL" id="RBW68545.1"/>
    </source>
</evidence>
<dbReference type="PANTHER" id="PTHR12110:SF21">
    <property type="entry name" value="XYLOSE ISOMERASE-LIKE TIM BARREL DOMAIN-CONTAINING PROTEIN"/>
    <property type="match status" value="1"/>
</dbReference>
<gene>
    <name evidence="2" type="ORF">DS031_16365</name>
</gene>
<dbReference type="EMBL" id="QOCW01000019">
    <property type="protein sequence ID" value="RBW68545.1"/>
    <property type="molecule type" value="Genomic_DNA"/>
</dbReference>
<accession>A0A366XTR7</accession>
<dbReference type="SUPFAM" id="SSF51658">
    <property type="entry name" value="Xylose isomerase-like"/>
    <property type="match status" value="1"/>
</dbReference>
<dbReference type="PANTHER" id="PTHR12110">
    <property type="entry name" value="HYDROXYPYRUVATE ISOMERASE"/>
    <property type="match status" value="1"/>
</dbReference>
<dbReference type="InterPro" id="IPR050312">
    <property type="entry name" value="IolE/XylAMocC-like"/>
</dbReference>